<dbReference type="AlphaFoldDB" id="J3P1A3"/>
<dbReference type="VEuPathDB" id="FungiDB:GGTG_07300"/>
<organism evidence="3">
    <name type="scientific">Gaeumannomyces tritici (strain R3-111a-1)</name>
    <name type="common">Wheat and barley take-all root rot fungus</name>
    <name type="synonym">Gaeumannomyces graminis var. tritici</name>
    <dbReference type="NCBI Taxonomy" id="644352"/>
    <lineage>
        <taxon>Eukaryota</taxon>
        <taxon>Fungi</taxon>
        <taxon>Dikarya</taxon>
        <taxon>Ascomycota</taxon>
        <taxon>Pezizomycotina</taxon>
        <taxon>Sordariomycetes</taxon>
        <taxon>Sordariomycetidae</taxon>
        <taxon>Magnaporthales</taxon>
        <taxon>Magnaporthaceae</taxon>
        <taxon>Gaeumannomyces</taxon>
    </lineage>
</organism>
<reference evidence="5" key="1">
    <citation type="submission" date="2010-07" db="EMBL/GenBank/DDBJ databases">
        <title>The genome sequence of Gaeumannomyces graminis var. tritici strain R3-111a-1.</title>
        <authorList>
            <consortium name="The Broad Institute Genome Sequencing Platform"/>
            <person name="Ma L.-J."/>
            <person name="Dead R."/>
            <person name="Young S."/>
            <person name="Zeng Q."/>
            <person name="Koehrsen M."/>
            <person name="Alvarado L."/>
            <person name="Berlin A."/>
            <person name="Chapman S.B."/>
            <person name="Chen Z."/>
            <person name="Freedman E."/>
            <person name="Gellesch M."/>
            <person name="Goldberg J."/>
            <person name="Griggs A."/>
            <person name="Gujja S."/>
            <person name="Heilman E.R."/>
            <person name="Heiman D."/>
            <person name="Hepburn T."/>
            <person name="Howarth C."/>
            <person name="Jen D."/>
            <person name="Larson L."/>
            <person name="Mehta T."/>
            <person name="Neiman D."/>
            <person name="Pearson M."/>
            <person name="Roberts A."/>
            <person name="Saif S."/>
            <person name="Shea T."/>
            <person name="Shenoy N."/>
            <person name="Sisk P."/>
            <person name="Stolte C."/>
            <person name="Sykes S."/>
            <person name="Walk T."/>
            <person name="White J."/>
            <person name="Yandava C."/>
            <person name="Haas B."/>
            <person name="Nusbaum C."/>
            <person name="Birren B."/>
        </authorList>
    </citation>
    <scope>NUCLEOTIDE SEQUENCE [LARGE SCALE GENOMIC DNA]</scope>
    <source>
        <strain evidence="5">R3-111a-1</strain>
    </source>
</reference>
<feature type="signal peptide" evidence="2">
    <location>
        <begin position="1"/>
        <end position="32"/>
    </location>
</feature>
<evidence type="ECO:0000313" key="4">
    <source>
        <dbReference type="EnsemblFungi" id="EJT77388"/>
    </source>
</evidence>
<keyword evidence="1" id="KW-0812">Transmembrane</keyword>
<protein>
    <recommendedName>
        <fullName evidence="6">Transmembrane protein</fullName>
    </recommendedName>
</protein>
<proteinExistence type="predicted"/>
<name>J3P1A3_GAET3</name>
<dbReference type="Proteomes" id="UP000006039">
    <property type="component" value="Unassembled WGS sequence"/>
</dbReference>
<keyword evidence="1" id="KW-0472">Membrane</keyword>
<reference evidence="4" key="4">
    <citation type="journal article" date="2015" name="G3 (Bethesda)">
        <title>Genome sequences of three phytopathogenic species of the Magnaporthaceae family of fungi.</title>
        <authorList>
            <person name="Okagaki L.H."/>
            <person name="Nunes C.C."/>
            <person name="Sailsbery J."/>
            <person name="Clay B."/>
            <person name="Brown D."/>
            <person name="John T."/>
            <person name="Oh Y."/>
            <person name="Young N."/>
            <person name="Fitzgerald M."/>
            <person name="Haas B.J."/>
            <person name="Zeng Q."/>
            <person name="Young S."/>
            <person name="Adiconis X."/>
            <person name="Fan L."/>
            <person name="Levin J.Z."/>
            <person name="Mitchell T.K."/>
            <person name="Okubara P.A."/>
            <person name="Farman M.L."/>
            <person name="Kohn L.M."/>
            <person name="Birren B."/>
            <person name="Ma L.-J."/>
            <person name="Dean R.A."/>
        </authorList>
    </citation>
    <scope>NUCLEOTIDE SEQUENCE</scope>
    <source>
        <strain evidence="4">R3-111a-1</strain>
    </source>
</reference>
<evidence type="ECO:0000313" key="5">
    <source>
        <dbReference type="Proteomes" id="UP000006039"/>
    </source>
</evidence>
<dbReference type="EnsemblFungi" id="EJT77388">
    <property type="protein sequence ID" value="EJT77388"/>
    <property type="gene ID" value="GGTG_07300"/>
</dbReference>
<evidence type="ECO:0008006" key="6">
    <source>
        <dbReference type="Google" id="ProtNLM"/>
    </source>
</evidence>
<accession>J3P1A3</accession>
<dbReference type="HOGENOM" id="CLU_1496294_0_0_1"/>
<dbReference type="RefSeq" id="XP_009223388.1">
    <property type="nucleotide sequence ID" value="XM_009225124.1"/>
</dbReference>
<evidence type="ECO:0000313" key="3">
    <source>
        <dbReference type="EMBL" id="EJT77388.1"/>
    </source>
</evidence>
<dbReference type="EMBL" id="GL385397">
    <property type="protein sequence ID" value="EJT77388.1"/>
    <property type="molecule type" value="Genomic_DNA"/>
</dbReference>
<keyword evidence="2" id="KW-0732">Signal</keyword>
<keyword evidence="5" id="KW-1185">Reference proteome</keyword>
<reference evidence="3" key="3">
    <citation type="submission" date="2010-09" db="EMBL/GenBank/DDBJ databases">
        <title>Annotation of Gaeumannomyces graminis var. tritici R3-111a-1.</title>
        <authorList>
            <consortium name="The Broad Institute Genome Sequencing Platform"/>
            <person name="Ma L.-J."/>
            <person name="Dead R."/>
            <person name="Young S.K."/>
            <person name="Zeng Q."/>
            <person name="Gargeya S."/>
            <person name="Fitzgerald M."/>
            <person name="Haas B."/>
            <person name="Abouelleil A."/>
            <person name="Alvarado L."/>
            <person name="Arachchi H.M."/>
            <person name="Berlin A."/>
            <person name="Brown A."/>
            <person name="Chapman S.B."/>
            <person name="Chen Z."/>
            <person name="Dunbar C."/>
            <person name="Freedman E."/>
            <person name="Gearin G."/>
            <person name="Gellesch M."/>
            <person name="Goldberg J."/>
            <person name="Griggs A."/>
            <person name="Gujja S."/>
            <person name="Heiman D."/>
            <person name="Howarth C."/>
            <person name="Larson L."/>
            <person name="Lui A."/>
            <person name="MacDonald P.J.P."/>
            <person name="Mehta T."/>
            <person name="Montmayeur A."/>
            <person name="Murphy C."/>
            <person name="Neiman D."/>
            <person name="Pearson M."/>
            <person name="Priest M."/>
            <person name="Roberts A."/>
            <person name="Saif S."/>
            <person name="Shea T."/>
            <person name="Shenoy N."/>
            <person name="Sisk P."/>
            <person name="Stolte C."/>
            <person name="Sykes S."/>
            <person name="Yandava C."/>
            <person name="Wortman J."/>
            <person name="Nusbaum C."/>
            <person name="Birren B."/>
        </authorList>
    </citation>
    <scope>NUCLEOTIDE SEQUENCE</scope>
    <source>
        <strain evidence="3">R3-111a-1</strain>
    </source>
</reference>
<dbReference type="GeneID" id="20347758"/>
<reference evidence="4" key="5">
    <citation type="submission" date="2018-04" db="UniProtKB">
        <authorList>
            <consortium name="EnsemblFungi"/>
        </authorList>
    </citation>
    <scope>IDENTIFICATION</scope>
    <source>
        <strain evidence="4">R3-111a-1</strain>
    </source>
</reference>
<keyword evidence="1" id="KW-1133">Transmembrane helix</keyword>
<reference evidence="3" key="2">
    <citation type="submission" date="2010-07" db="EMBL/GenBank/DDBJ databases">
        <authorList>
            <consortium name="The Broad Institute Genome Sequencing Platform"/>
            <consortium name="Broad Institute Genome Sequencing Center for Infectious Disease"/>
            <person name="Ma L.-J."/>
            <person name="Dead R."/>
            <person name="Young S."/>
            <person name="Zeng Q."/>
            <person name="Koehrsen M."/>
            <person name="Alvarado L."/>
            <person name="Berlin A."/>
            <person name="Chapman S.B."/>
            <person name="Chen Z."/>
            <person name="Freedman E."/>
            <person name="Gellesch M."/>
            <person name="Goldberg J."/>
            <person name="Griggs A."/>
            <person name="Gujja S."/>
            <person name="Heilman E.R."/>
            <person name="Heiman D."/>
            <person name="Hepburn T."/>
            <person name="Howarth C."/>
            <person name="Jen D."/>
            <person name="Larson L."/>
            <person name="Mehta T."/>
            <person name="Neiman D."/>
            <person name="Pearson M."/>
            <person name="Roberts A."/>
            <person name="Saif S."/>
            <person name="Shea T."/>
            <person name="Shenoy N."/>
            <person name="Sisk P."/>
            <person name="Stolte C."/>
            <person name="Sykes S."/>
            <person name="Walk T."/>
            <person name="White J."/>
            <person name="Yandava C."/>
            <person name="Haas B."/>
            <person name="Nusbaum C."/>
            <person name="Birren B."/>
        </authorList>
    </citation>
    <scope>NUCLEOTIDE SEQUENCE</scope>
    <source>
        <strain evidence="3">R3-111a-1</strain>
    </source>
</reference>
<evidence type="ECO:0000256" key="2">
    <source>
        <dbReference type="SAM" id="SignalP"/>
    </source>
</evidence>
<sequence>MTDTIPGRRTAMHYLPVAKAVVAILLAAQAAAAPMPQYGTSVEVGARGAALEAREPKTWQGKPTDIYGIGMKGGDSSGFSTQAVTRRTVEEAGDAEMEARDIKAPFKNMNGESLLTRQLKRNVDSRSLRTTSFLVYVCPLFLLLACYLVFVFGFVVFVCFNCVASGVRSAKAVVLADDKA</sequence>
<feature type="transmembrane region" description="Helical" evidence="1">
    <location>
        <begin position="133"/>
        <end position="160"/>
    </location>
</feature>
<feature type="chain" id="PRO_5015094683" description="Transmembrane protein" evidence="2">
    <location>
        <begin position="33"/>
        <end position="180"/>
    </location>
</feature>
<evidence type="ECO:0000256" key="1">
    <source>
        <dbReference type="SAM" id="Phobius"/>
    </source>
</evidence>
<gene>
    <name evidence="4" type="primary">20347758</name>
    <name evidence="3" type="ORF">GGTG_07300</name>
</gene>